<evidence type="ECO:0000313" key="4">
    <source>
        <dbReference type="Proteomes" id="UP000451354"/>
    </source>
</evidence>
<feature type="transmembrane region" description="Helical" evidence="2">
    <location>
        <begin position="407"/>
        <end position="427"/>
    </location>
</feature>
<feature type="transmembrane region" description="Helical" evidence="2">
    <location>
        <begin position="202"/>
        <end position="219"/>
    </location>
</feature>
<keyword evidence="4" id="KW-1185">Reference proteome</keyword>
<feature type="transmembrane region" description="Helical" evidence="2">
    <location>
        <begin position="12"/>
        <end position="33"/>
    </location>
</feature>
<feature type="transmembrane region" description="Helical" evidence="2">
    <location>
        <begin position="226"/>
        <end position="244"/>
    </location>
</feature>
<feature type="transmembrane region" description="Helical" evidence="2">
    <location>
        <begin position="434"/>
        <end position="458"/>
    </location>
</feature>
<feature type="transmembrane region" description="Helical" evidence="2">
    <location>
        <begin position="355"/>
        <end position="375"/>
    </location>
</feature>
<feature type="transmembrane region" description="Helical" evidence="2">
    <location>
        <begin position="326"/>
        <end position="349"/>
    </location>
</feature>
<evidence type="ECO:0000256" key="1">
    <source>
        <dbReference type="SAM" id="MobiDB-lite"/>
    </source>
</evidence>
<feature type="transmembrane region" description="Helical" evidence="2">
    <location>
        <begin position="290"/>
        <end position="314"/>
    </location>
</feature>
<feature type="transmembrane region" description="Helical" evidence="2">
    <location>
        <begin position="382"/>
        <end position="401"/>
    </location>
</feature>
<feature type="transmembrane region" description="Helical" evidence="2">
    <location>
        <begin position="106"/>
        <end position="126"/>
    </location>
</feature>
<evidence type="ECO:0000256" key="2">
    <source>
        <dbReference type="SAM" id="Phobius"/>
    </source>
</evidence>
<keyword evidence="2" id="KW-1133">Transmembrane helix</keyword>
<keyword evidence="2" id="KW-0812">Transmembrane</keyword>
<sequence>MRSSTSTETGRSRWLPAVLTPVVTVLLGLVAAWRGTLFYYVGDAPESFVPLWHHFGSQLRNGTWPQMEPSGWMGGNYAAEAAYNQWNPVSLVDYVVVSFFDDLSHAAAFVMIQLLALLAVAAYLLFRSYGAGAWPAFAMATAMPVTGFTLFYEAAGWPAGLTALVWVTFFWWAAHRQASRGGAPWPTFVFGFLAMTSGNPYAALGLIIVLAALAVELGVGRKVRELVHLVVTGAAVGLCAWLVFGPLLGTQEVTLRQELAMISNDTFMVPDLGDLSGASTPSYLPSVTNWGGALLESLPSVYLAWFFLPLLPWLRWRTLASRLRGSLSIVVFTAIYGAMTLGPSNFWLFRWPIRVIEYTYLGLLGILAVALTAGLAREHVRLRAILTGAVIVFGTYIAFSVTPNQAFRHMLSLVMVAGLITAAVWSYRRYGDRVFASTLVAGTLVVTFFQTSVFPGAIDNAIYPPTSVSTIREAAESYEGTYLQLAQQGSAGKDAVESARIMFGNLHVVTDHESVVRYTGIGFKAFSDALCMDYKGNVCEESYDRLWEPVAGTAGDLADALRLETLVLQRTAFEDAIDDGPPAGWAVAESDDVREVWTRTEALELPGRVSGVSEGLRVVTSEATDYTELVTVEGEGTLTFARLSWPGYTATVDGREVEVGTTDAGLLTVDVPAGTSEVVLEFAVPGVRSGWALVGLGALVVAAQTVVIATRDRRRKRRGGAGDDASALASSEVVAS</sequence>
<gene>
    <name evidence="3" type="ORF">FIC82_007715</name>
</gene>
<evidence type="ECO:0008006" key="5">
    <source>
        <dbReference type="Google" id="ProtNLM"/>
    </source>
</evidence>
<reference evidence="3 4" key="1">
    <citation type="journal article" date="2022" name="Int. J. Syst. Evol. Microbiol.">
        <title>Cellulosimicrobium protaetiae sp. nov., isolated from the gut of the larva of Protaetia brevitarsis seulensis.</title>
        <authorList>
            <person name="Le Han H."/>
            <person name="Nguyen T.T.H."/>
            <person name="Li Z."/>
            <person name="Shin N.R."/>
            <person name="Kim S.G."/>
        </authorList>
    </citation>
    <scope>NUCLEOTIDE SEQUENCE [LARGE SCALE GENOMIC DNA]</scope>
    <source>
        <strain evidence="3 4">BI34</strain>
    </source>
</reference>
<dbReference type="EMBL" id="CP052757">
    <property type="protein sequence ID" value="QJW36104.1"/>
    <property type="molecule type" value="Genomic_DNA"/>
</dbReference>
<feature type="compositionally biased region" description="Low complexity" evidence="1">
    <location>
        <begin position="723"/>
        <end position="736"/>
    </location>
</feature>
<evidence type="ECO:0000313" key="3">
    <source>
        <dbReference type="EMBL" id="QJW36104.1"/>
    </source>
</evidence>
<keyword evidence="2" id="KW-0472">Membrane</keyword>
<dbReference type="RefSeq" id="WP_154798159.1">
    <property type="nucleotide sequence ID" value="NZ_CP052757.1"/>
</dbReference>
<dbReference type="AlphaFoldDB" id="A0A6M5UDL4"/>
<feature type="transmembrane region" description="Helical" evidence="2">
    <location>
        <begin position="157"/>
        <end position="174"/>
    </location>
</feature>
<accession>A0A6M5UDL4</accession>
<protein>
    <recommendedName>
        <fullName evidence="5">YfhO family protein</fullName>
    </recommendedName>
</protein>
<organism evidence="3 4">
    <name type="scientific">Cellulosimicrobium protaetiae</name>
    <dbReference type="NCBI Taxonomy" id="2587808"/>
    <lineage>
        <taxon>Bacteria</taxon>
        <taxon>Bacillati</taxon>
        <taxon>Actinomycetota</taxon>
        <taxon>Actinomycetes</taxon>
        <taxon>Micrococcales</taxon>
        <taxon>Promicromonosporaceae</taxon>
        <taxon>Cellulosimicrobium</taxon>
    </lineage>
</organism>
<feature type="transmembrane region" description="Helical" evidence="2">
    <location>
        <begin position="690"/>
        <end position="709"/>
    </location>
</feature>
<name>A0A6M5UDL4_9MICO</name>
<dbReference type="Proteomes" id="UP000451354">
    <property type="component" value="Chromosome"/>
</dbReference>
<dbReference type="KEGG" id="cprt:FIC82_007715"/>
<proteinExistence type="predicted"/>
<dbReference type="OrthoDB" id="3752109at2"/>
<feature type="region of interest" description="Disordered" evidence="1">
    <location>
        <begin position="717"/>
        <end position="736"/>
    </location>
</feature>